<keyword evidence="2" id="KW-1185">Reference proteome</keyword>
<name>A0ABS0DRL3_9GAMM</name>
<organism evidence="1 2">
    <name type="scientific">Rahnella victoriana</name>
    <dbReference type="NCBI Taxonomy" id="1510570"/>
    <lineage>
        <taxon>Bacteria</taxon>
        <taxon>Pseudomonadati</taxon>
        <taxon>Pseudomonadota</taxon>
        <taxon>Gammaproteobacteria</taxon>
        <taxon>Enterobacterales</taxon>
        <taxon>Yersiniaceae</taxon>
        <taxon>Rahnella</taxon>
    </lineage>
</organism>
<reference evidence="1 2" key="1">
    <citation type="submission" date="2020-11" db="EMBL/GenBank/DDBJ databases">
        <title>Taxonomic investigation of Rahnella spp.</title>
        <authorList>
            <person name="Lee S.D."/>
        </authorList>
    </citation>
    <scope>NUCLEOTIDE SEQUENCE [LARGE SCALE GENOMIC DNA]</scope>
    <source>
        <strain evidence="1 2">SAP-10</strain>
    </source>
</reference>
<proteinExistence type="predicted"/>
<comment type="caution">
    <text evidence="1">The sequence shown here is derived from an EMBL/GenBank/DDBJ whole genome shotgun (WGS) entry which is preliminary data.</text>
</comment>
<dbReference type="RefSeq" id="WP_119822562.1">
    <property type="nucleotide sequence ID" value="NZ_CBCSED010000032.1"/>
</dbReference>
<accession>A0ABS0DRL3</accession>
<dbReference type="Proteomes" id="UP000600307">
    <property type="component" value="Unassembled WGS sequence"/>
</dbReference>
<evidence type="ECO:0000313" key="1">
    <source>
        <dbReference type="EMBL" id="MBF7956527.1"/>
    </source>
</evidence>
<protein>
    <submittedName>
        <fullName evidence="1">Uncharacterized protein</fullName>
    </submittedName>
</protein>
<sequence length="78" mass="8549">MRTQVVEKMVNTIEKVAEDTGLSVDEYMLALAVSMTALMKHKGSNLMDININEMTLVVGLRKNPSETPPESESSASVH</sequence>
<evidence type="ECO:0000313" key="2">
    <source>
        <dbReference type="Proteomes" id="UP000600307"/>
    </source>
</evidence>
<dbReference type="EMBL" id="JADOBH010000002">
    <property type="protein sequence ID" value="MBF7956527.1"/>
    <property type="molecule type" value="Genomic_DNA"/>
</dbReference>
<gene>
    <name evidence="1" type="ORF">IV431_13265</name>
</gene>